<dbReference type="AlphaFoldDB" id="A0A835D1M3"/>
<proteinExistence type="predicted"/>
<evidence type="ECO:0000313" key="2">
    <source>
        <dbReference type="Proteomes" id="UP000655225"/>
    </source>
</evidence>
<protein>
    <recommendedName>
        <fullName evidence="3">DUF4219 domain-containing protein</fullName>
    </recommendedName>
</protein>
<organism evidence="1 2">
    <name type="scientific">Tetracentron sinense</name>
    <name type="common">Spur-leaf</name>
    <dbReference type="NCBI Taxonomy" id="13715"/>
    <lineage>
        <taxon>Eukaryota</taxon>
        <taxon>Viridiplantae</taxon>
        <taxon>Streptophyta</taxon>
        <taxon>Embryophyta</taxon>
        <taxon>Tracheophyta</taxon>
        <taxon>Spermatophyta</taxon>
        <taxon>Magnoliopsida</taxon>
        <taxon>Trochodendrales</taxon>
        <taxon>Trochodendraceae</taxon>
        <taxon>Tetracentron</taxon>
    </lineage>
</organism>
<dbReference type="SUPFAM" id="SSF48403">
    <property type="entry name" value="Ankyrin repeat"/>
    <property type="match status" value="1"/>
</dbReference>
<dbReference type="EMBL" id="JABCRI010000024">
    <property type="protein sequence ID" value="KAF8377143.1"/>
    <property type="molecule type" value="Genomic_DNA"/>
</dbReference>
<dbReference type="PANTHER" id="PTHR24121">
    <property type="entry name" value="NO MECHANORECEPTOR POTENTIAL C, ISOFORM D-RELATED"/>
    <property type="match status" value="1"/>
</dbReference>
<dbReference type="OMA" id="MELICAM"/>
<dbReference type="Gene3D" id="1.25.40.20">
    <property type="entry name" value="Ankyrin repeat-containing domain"/>
    <property type="match status" value="1"/>
</dbReference>
<dbReference type="Pfam" id="PF12796">
    <property type="entry name" value="Ank_2"/>
    <property type="match status" value="1"/>
</dbReference>
<dbReference type="InterPro" id="IPR002110">
    <property type="entry name" value="Ankyrin_rpt"/>
</dbReference>
<gene>
    <name evidence="1" type="ORF">HHK36_030516</name>
</gene>
<keyword evidence="2" id="KW-1185">Reference proteome</keyword>
<dbReference type="Pfam" id="PF14223">
    <property type="entry name" value="Retrotran_gag_2"/>
    <property type="match status" value="1"/>
</dbReference>
<dbReference type="PANTHER" id="PTHR24121:SF16">
    <property type="entry name" value="NON-SPECIFIC SERINE_THREONINE PROTEIN KINASE"/>
    <property type="match status" value="1"/>
</dbReference>
<dbReference type="Proteomes" id="UP000655225">
    <property type="component" value="Unassembled WGS sequence"/>
</dbReference>
<dbReference type="InterPro" id="IPR036770">
    <property type="entry name" value="Ankyrin_rpt-contain_sf"/>
</dbReference>
<dbReference type="OrthoDB" id="1880601at2759"/>
<comment type="caution">
    <text evidence="1">The sequence shown here is derived from an EMBL/GenBank/DDBJ whole genome shotgun (WGS) entry which is preliminary data.</text>
</comment>
<evidence type="ECO:0008006" key="3">
    <source>
        <dbReference type="Google" id="ProtNLM"/>
    </source>
</evidence>
<sequence>MELICAMVEMVSDAIDDEKDNLTRRKILKRDVPRDSAFLKLEFAFVDTIGKMDTMKLAHNAIVPDVLAEGNYEIWKVCLKSYLLAEDLWDLVNGTEFKPKATQEKFKTWHMKNAKALHAIQISCGPQKLSEIKEIDSAKDAWDHLGSTHQPPSEETILPSDAEVSPARQGITSNDYTESLPLFKAVYHGDWENAKKFIELHPDVVNDFISETKDTALHIAVVSGQVQLVEELVKLMREESLELKNDVQNTALHLAASSGITKMAEAMVKKNRNLLGIAGEKDRIPVVMASSCGHKDMVHYLYSVTAKEELNPETSNNGISLLTSAIYADIYGKHIFLLNHCITHCSGLDLARANLVLLKQENKSENKKEGSNNKVGSSILNFTRANLSSLEQVGIHVQLNLASRNIIGDIEKPHDDPSHRDDMITQSLERFLVLIWDVLKRFGM</sequence>
<reference evidence="1 2" key="1">
    <citation type="submission" date="2020-04" db="EMBL/GenBank/DDBJ databases">
        <title>Plant Genome Project.</title>
        <authorList>
            <person name="Zhang R.-G."/>
        </authorList>
    </citation>
    <scope>NUCLEOTIDE SEQUENCE [LARGE SCALE GENOMIC DNA]</scope>
    <source>
        <strain evidence="1">YNK0</strain>
        <tissue evidence="1">Leaf</tissue>
    </source>
</reference>
<name>A0A835D1M3_TETSI</name>
<evidence type="ECO:0000313" key="1">
    <source>
        <dbReference type="EMBL" id="KAF8377143.1"/>
    </source>
</evidence>
<dbReference type="SMART" id="SM00248">
    <property type="entry name" value="ANK"/>
    <property type="match status" value="5"/>
</dbReference>
<accession>A0A835D1M3</accession>